<dbReference type="Proteomes" id="UP000054532">
    <property type="component" value="Unassembled WGS sequence"/>
</dbReference>
<proteinExistence type="predicted"/>
<reference evidence="2" key="2">
    <citation type="submission" date="2013-11" db="EMBL/GenBank/DDBJ databases">
        <title>The Genome Sequence of Phytophthora parasitica IAC_01/95.</title>
        <authorList>
            <consortium name="The Broad Institute Genomics Platform"/>
            <person name="Russ C."/>
            <person name="Tyler B."/>
            <person name="Panabieres F."/>
            <person name="Shan W."/>
            <person name="Tripathy S."/>
            <person name="Grunwald N."/>
            <person name="Machado M."/>
            <person name="Johnson C.S."/>
            <person name="Arredondo F."/>
            <person name="Hong C."/>
            <person name="Coffey M."/>
            <person name="Young S.K."/>
            <person name="Zeng Q."/>
            <person name="Gargeya S."/>
            <person name="Fitzgerald M."/>
            <person name="Abouelleil A."/>
            <person name="Alvarado L."/>
            <person name="Chapman S.B."/>
            <person name="Gainer-Dewar J."/>
            <person name="Goldberg J."/>
            <person name="Griggs A."/>
            <person name="Gujja S."/>
            <person name="Hansen M."/>
            <person name="Howarth C."/>
            <person name="Imamovic A."/>
            <person name="Ireland A."/>
            <person name="Larimer J."/>
            <person name="McCowan C."/>
            <person name="Murphy C."/>
            <person name="Pearson M."/>
            <person name="Poon T.W."/>
            <person name="Priest M."/>
            <person name="Roberts A."/>
            <person name="Saif S."/>
            <person name="Shea T."/>
            <person name="Sykes S."/>
            <person name="Wortman J."/>
            <person name="Nusbaum C."/>
            <person name="Birren B."/>
        </authorList>
    </citation>
    <scope>NUCLEOTIDE SEQUENCE [LARGE SCALE GENOMIC DNA]</scope>
    <source>
        <strain evidence="2">IAC_01/95</strain>
    </source>
</reference>
<dbReference type="EMBL" id="KI692618">
    <property type="protein sequence ID" value="ETM47798.1"/>
    <property type="molecule type" value="Genomic_DNA"/>
</dbReference>
<dbReference type="OrthoDB" id="1607513at2759"/>
<evidence type="ECO:0008006" key="3">
    <source>
        <dbReference type="Google" id="ProtNLM"/>
    </source>
</evidence>
<gene>
    <name evidence="2" type="ORF">L914_07576</name>
    <name evidence="1" type="ORF">L917_07499</name>
</gene>
<dbReference type="AlphaFoldDB" id="W2NIQ1"/>
<reference evidence="1" key="1">
    <citation type="submission" date="2013-11" db="EMBL/GenBank/DDBJ databases">
        <title>The Genome Sequence of Phytophthora parasitica CHvinca01.</title>
        <authorList>
            <consortium name="The Broad Institute Genomics Platform"/>
            <person name="Russ C."/>
            <person name="Tyler B."/>
            <person name="Panabieres F."/>
            <person name="Shan W."/>
            <person name="Tripathy S."/>
            <person name="Grunwald N."/>
            <person name="Machado M."/>
            <person name="Johnson C.S."/>
            <person name="Arredondo F."/>
            <person name="Hong C."/>
            <person name="Coffey M."/>
            <person name="Young S.K."/>
            <person name="Zeng Q."/>
            <person name="Gargeya S."/>
            <person name="Fitzgerald M."/>
            <person name="Abouelleil A."/>
            <person name="Alvarado L."/>
            <person name="Chapman S.B."/>
            <person name="Gainer-Dewar J."/>
            <person name="Goldberg J."/>
            <person name="Griggs A."/>
            <person name="Gujja S."/>
            <person name="Hansen M."/>
            <person name="Howarth C."/>
            <person name="Imamovic A."/>
            <person name="Ireland A."/>
            <person name="Larimer J."/>
            <person name="McCowan C."/>
            <person name="Murphy C."/>
            <person name="Pearson M."/>
            <person name="Poon T.W."/>
            <person name="Priest M."/>
            <person name="Roberts A."/>
            <person name="Saif S."/>
            <person name="Shea T."/>
            <person name="Sykes S."/>
            <person name="Wortman J."/>
            <person name="Nusbaum C."/>
            <person name="Birren B."/>
        </authorList>
    </citation>
    <scope>NUCLEOTIDE SEQUENCE [LARGE SCALE GENOMIC DNA]</scope>
    <source>
        <strain evidence="1">CHvinca01</strain>
    </source>
</reference>
<dbReference type="VEuPathDB" id="FungiDB:PPTG_22794"/>
<dbReference type="Proteomes" id="UP000054423">
    <property type="component" value="Unassembled WGS sequence"/>
</dbReference>
<evidence type="ECO:0000313" key="2">
    <source>
        <dbReference type="EMBL" id="ETM47798.1"/>
    </source>
</evidence>
<protein>
    <recommendedName>
        <fullName evidence="3">BED-type domain-containing protein</fullName>
    </recommendedName>
</protein>
<organism evidence="2">
    <name type="scientific">Phytophthora nicotianae</name>
    <name type="common">Potato buckeye rot agent</name>
    <name type="synonym">Phytophthora parasitica</name>
    <dbReference type="NCBI Taxonomy" id="4792"/>
    <lineage>
        <taxon>Eukaryota</taxon>
        <taxon>Sar</taxon>
        <taxon>Stramenopiles</taxon>
        <taxon>Oomycota</taxon>
        <taxon>Peronosporomycetes</taxon>
        <taxon>Peronosporales</taxon>
        <taxon>Peronosporaceae</taxon>
        <taxon>Phytophthora</taxon>
    </lineage>
</organism>
<name>W2NIQ1_PHYNI</name>
<sequence>MTSRQRCTYYYTDLGEGLFDCKTCGRHRNHLSSKHDDYAAEYAELQASATPSIASFDFADDSTRNIYQSFSQNQYHM</sequence>
<dbReference type="EMBL" id="KI679384">
    <property type="protein sequence ID" value="ETL94569.1"/>
    <property type="molecule type" value="Genomic_DNA"/>
</dbReference>
<evidence type="ECO:0000313" key="1">
    <source>
        <dbReference type="EMBL" id="ETL94569.1"/>
    </source>
</evidence>
<accession>W2NIQ1</accession>